<accession>A0A0E9U0P2</accession>
<evidence type="ECO:0000313" key="1">
    <source>
        <dbReference type="EMBL" id="JAH59292.1"/>
    </source>
</evidence>
<organism evidence="1">
    <name type="scientific">Anguilla anguilla</name>
    <name type="common">European freshwater eel</name>
    <name type="synonym">Muraena anguilla</name>
    <dbReference type="NCBI Taxonomy" id="7936"/>
    <lineage>
        <taxon>Eukaryota</taxon>
        <taxon>Metazoa</taxon>
        <taxon>Chordata</taxon>
        <taxon>Craniata</taxon>
        <taxon>Vertebrata</taxon>
        <taxon>Euteleostomi</taxon>
        <taxon>Actinopterygii</taxon>
        <taxon>Neopterygii</taxon>
        <taxon>Teleostei</taxon>
        <taxon>Anguilliformes</taxon>
        <taxon>Anguillidae</taxon>
        <taxon>Anguilla</taxon>
    </lineage>
</organism>
<reference evidence="1" key="2">
    <citation type="journal article" date="2015" name="Fish Shellfish Immunol.">
        <title>Early steps in the European eel (Anguilla anguilla)-Vibrio vulnificus interaction in the gills: Role of the RtxA13 toxin.</title>
        <authorList>
            <person name="Callol A."/>
            <person name="Pajuelo D."/>
            <person name="Ebbesson L."/>
            <person name="Teles M."/>
            <person name="MacKenzie S."/>
            <person name="Amaro C."/>
        </authorList>
    </citation>
    <scope>NUCLEOTIDE SEQUENCE</scope>
</reference>
<name>A0A0E9U0P2_ANGAN</name>
<sequence>MYNIQCFFKSKSMNRAGDKQTKHRIKMNTSNIP</sequence>
<proteinExistence type="predicted"/>
<dbReference type="AlphaFoldDB" id="A0A0E9U0P2"/>
<protein>
    <submittedName>
        <fullName evidence="1">Uncharacterized protein</fullName>
    </submittedName>
</protein>
<dbReference type="EMBL" id="GBXM01049285">
    <property type="protein sequence ID" value="JAH59292.1"/>
    <property type="molecule type" value="Transcribed_RNA"/>
</dbReference>
<reference evidence="1" key="1">
    <citation type="submission" date="2014-11" db="EMBL/GenBank/DDBJ databases">
        <authorList>
            <person name="Amaro Gonzalez C."/>
        </authorList>
    </citation>
    <scope>NUCLEOTIDE SEQUENCE</scope>
</reference>